<dbReference type="SUPFAM" id="SSF53335">
    <property type="entry name" value="S-adenosyl-L-methionine-dependent methyltransferases"/>
    <property type="match status" value="1"/>
</dbReference>
<gene>
    <name evidence="1" type="ORF">CJ205_05515</name>
</gene>
<dbReference type="AlphaFoldDB" id="A0A1G8K158"/>
<dbReference type="RefSeq" id="WP_092084471.1">
    <property type="nucleotide sequence ID" value="NZ_FNEL01000008.1"/>
</dbReference>
<name>A0A1G8K158_9LACT</name>
<reference evidence="1 2" key="1">
    <citation type="submission" date="2017-09" db="EMBL/GenBank/DDBJ databases">
        <title>Bacterial strain isolated from the female urinary microbiota.</title>
        <authorList>
            <person name="Thomas-White K."/>
            <person name="Kumar N."/>
            <person name="Forster S."/>
            <person name="Putonti C."/>
            <person name="Lawley T."/>
            <person name="Wolfe A.J."/>
        </authorList>
    </citation>
    <scope>NUCLEOTIDE SEQUENCE [LARGE SCALE GENOMIC DNA]</scope>
    <source>
        <strain evidence="1 2">UMB0852</strain>
    </source>
</reference>
<accession>A0A1G8K158</accession>
<sequence>MENYDLEMDELLKIKTTQWTHWSGDKDTHQDYHRSEPTPYKDLDELFISYMPQETDHFVDIGCGKGRVLYYIHHFMKLPVTGIELHGGEFELLEENKDRYLKEHSPQQSITLLNEAAQQYVFEPHQTVFYMFNPFSMKIFRQVVDNIKQSVEKDPRLVTMILYYPVRNQREYLRNTTEFKLVQTIRLPWHLDRSQRFEIYEWYP</sequence>
<evidence type="ECO:0000313" key="2">
    <source>
        <dbReference type="Proteomes" id="UP000235682"/>
    </source>
</evidence>
<keyword evidence="1" id="KW-0489">Methyltransferase</keyword>
<comment type="caution">
    <text evidence="1">The sequence shown here is derived from an EMBL/GenBank/DDBJ whole genome shotgun (WGS) entry which is preliminary data.</text>
</comment>
<dbReference type="Proteomes" id="UP000235682">
    <property type="component" value="Unassembled WGS sequence"/>
</dbReference>
<keyword evidence="1" id="KW-0808">Transferase</keyword>
<dbReference type="CDD" id="cd02440">
    <property type="entry name" value="AdoMet_MTases"/>
    <property type="match status" value="1"/>
</dbReference>
<dbReference type="GO" id="GO:0008168">
    <property type="term" value="F:methyltransferase activity"/>
    <property type="evidence" value="ECO:0007669"/>
    <property type="project" value="UniProtKB-KW"/>
</dbReference>
<dbReference type="EMBL" id="PNHE01000021">
    <property type="protein sequence ID" value="PMC58193.1"/>
    <property type="molecule type" value="Genomic_DNA"/>
</dbReference>
<dbReference type="GO" id="GO:0032259">
    <property type="term" value="P:methylation"/>
    <property type="evidence" value="ECO:0007669"/>
    <property type="project" value="UniProtKB-KW"/>
</dbReference>
<keyword evidence="2" id="KW-1185">Reference proteome</keyword>
<protein>
    <submittedName>
        <fullName evidence="1">Class I SAM-dependent methyltransferase</fullName>
    </submittedName>
</protein>
<organism evidence="1 2">
    <name type="scientific">Dolosicoccus paucivorans</name>
    <dbReference type="NCBI Taxonomy" id="84521"/>
    <lineage>
        <taxon>Bacteria</taxon>
        <taxon>Bacillati</taxon>
        <taxon>Bacillota</taxon>
        <taxon>Bacilli</taxon>
        <taxon>Lactobacillales</taxon>
        <taxon>Aerococcaceae</taxon>
        <taxon>Dolosicoccus</taxon>
    </lineage>
</organism>
<dbReference type="InterPro" id="IPR029063">
    <property type="entry name" value="SAM-dependent_MTases_sf"/>
</dbReference>
<evidence type="ECO:0000313" key="1">
    <source>
        <dbReference type="EMBL" id="PMC58193.1"/>
    </source>
</evidence>
<dbReference type="Gene3D" id="3.40.50.150">
    <property type="entry name" value="Vaccinia Virus protein VP39"/>
    <property type="match status" value="1"/>
</dbReference>
<dbReference type="STRING" id="84521.SAMN04487994_100815"/>
<dbReference type="OrthoDB" id="9780095at2"/>
<proteinExistence type="predicted"/>